<gene>
    <name evidence="2" type="ORF">JIR001_02810</name>
</gene>
<protein>
    <submittedName>
        <fullName evidence="2">Uncharacterized protein</fullName>
    </submittedName>
</protein>
<keyword evidence="1" id="KW-0812">Transmembrane</keyword>
<evidence type="ECO:0000313" key="3">
    <source>
        <dbReference type="Proteomes" id="UP000677436"/>
    </source>
</evidence>
<name>A0A8D5UDX1_9BACL</name>
<dbReference type="RefSeq" id="WP_212773867.1">
    <property type="nucleotide sequence ID" value="NZ_AP024601.1"/>
</dbReference>
<evidence type="ECO:0000313" key="2">
    <source>
        <dbReference type="EMBL" id="BCU80498.1"/>
    </source>
</evidence>
<keyword evidence="1" id="KW-1133">Transmembrane helix</keyword>
<keyword evidence="1" id="KW-0472">Membrane</keyword>
<reference evidence="2" key="2">
    <citation type="journal article" date="2021" name="Microbiol. Resour. Announc.">
        <title>Complete Genome Sequence of Polycladomyces abyssicola JIR-001T, Isolated from Hemipelagic Sediment in Deep Seawater.</title>
        <authorList>
            <person name="Tsubouchi T."/>
            <person name="Kaneko Y."/>
        </authorList>
    </citation>
    <scope>NUCLEOTIDE SEQUENCE</scope>
    <source>
        <strain evidence="2">JIR-001</strain>
    </source>
</reference>
<proteinExistence type="predicted"/>
<evidence type="ECO:0000256" key="1">
    <source>
        <dbReference type="SAM" id="Phobius"/>
    </source>
</evidence>
<dbReference type="AlphaFoldDB" id="A0A8D5UDX1"/>
<dbReference type="KEGG" id="pabs:JIR001_02810"/>
<accession>A0A8D5UDX1</accession>
<sequence length="97" mass="10958">MLLKKTWGWWMSTGYLSYLLLSEAGNGIDALFRPSTSVDMSLFYILIVGFLLLYLCKERVIQSYEVTISRSEVIAWLSGAAVFVSVLYEVILFSSSV</sequence>
<reference evidence="2" key="1">
    <citation type="journal article" date="2013" name="Int. J. Syst. Evol. Microbiol.">
        <title>Polycladomyces abyssicola gen. nov., sp. nov., a thermophilic filamentous bacterium isolated from hemipelagic sediment.</title>
        <authorList>
            <person name="Tsubouchi T."/>
            <person name="Shimane Y."/>
            <person name="Mori K."/>
            <person name="Usui K."/>
            <person name="Hiraki T."/>
            <person name="Tame A."/>
            <person name="Uematsu K."/>
            <person name="Maruyama T."/>
            <person name="Hatada Y."/>
        </authorList>
    </citation>
    <scope>NUCLEOTIDE SEQUENCE</scope>
    <source>
        <strain evidence="2">JIR-001</strain>
    </source>
</reference>
<keyword evidence="3" id="KW-1185">Reference proteome</keyword>
<feature type="transmembrane region" description="Helical" evidence="1">
    <location>
        <begin position="73"/>
        <end position="94"/>
    </location>
</feature>
<feature type="transmembrane region" description="Helical" evidence="1">
    <location>
        <begin position="41"/>
        <end position="61"/>
    </location>
</feature>
<dbReference type="EMBL" id="AP024601">
    <property type="protein sequence ID" value="BCU80498.1"/>
    <property type="molecule type" value="Genomic_DNA"/>
</dbReference>
<dbReference type="Proteomes" id="UP000677436">
    <property type="component" value="Chromosome"/>
</dbReference>
<organism evidence="2 3">
    <name type="scientific">Polycladomyces abyssicola</name>
    <dbReference type="NCBI Taxonomy" id="1125966"/>
    <lineage>
        <taxon>Bacteria</taxon>
        <taxon>Bacillati</taxon>
        <taxon>Bacillota</taxon>
        <taxon>Bacilli</taxon>
        <taxon>Bacillales</taxon>
        <taxon>Thermoactinomycetaceae</taxon>
        <taxon>Polycladomyces</taxon>
    </lineage>
</organism>